<dbReference type="Proteomes" id="UP000000466">
    <property type="component" value="Chromosome"/>
</dbReference>
<evidence type="ECO:0000256" key="3">
    <source>
        <dbReference type="ARBA" id="ARBA00023080"/>
    </source>
</evidence>
<evidence type="ECO:0000313" key="5">
    <source>
        <dbReference type="EMBL" id="AFD30851.1"/>
    </source>
</evidence>
<dbReference type="InterPro" id="IPR029001">
    <property type="entry name" value="ITPase-like_fam"/>
</dbReference>
<dbReference type="STRING" id="1117647.M5M_17505"/>
<comment type="caution">
    <text evidence="4">Lacks conserved residue(s) required for the propagation of feature annotation.</text>
</comment>
<dbReference type="PANTHER" id="PTHR43213:SF5">
    <property type="entry name" value="BIFUNCTIONAL DTTP_UTP PYROPHOSPHATASE_METHYLTRANSFERASE PROTEIN-RELATED"/>
    <property type="match status" value="1"/>
</dbReference>
<dbReference type="AlphaFoldDB" id="H8YI01"/>
<dbReference type="InterPro" id="IPR003697">
    <property type="entry name" value="Maf-like"/>
</dbReference>
<evidence type="ECO:0000256" key="4">
    <source>
        <dbReference type="HAMAP-Rule" id="MF_00528"/>
    </source>
</evidence>
<evidence type="ECO:0000313" key="6">
    <source>
        <dbReference type="EMBL" id="AFV00630.1"/>
    </source>
</evidence>
<organism evidence="5">
    <name type="scientific">Simiduia agarivorans (strain DSM 21679 / JCM 13881 / BCRC 17597 / SA1)</name>
    <dbReference type="NCBI Taxonomy" id="1117647"/>
    <lineage>
        <taxon>Bacteria</taxon>
        <taxon>Pseudomonadati</taxon>
        <taxon>Pseudomonadota</taxon>
        <taxon>Gammaproteobacteria</taxon>
        <taxon>Cellvibrionales</taxon>
        <taxon>Cellvibrionaceae</taxon>
        <taxon>Simiduia</taxon>
    </lineage>
</organism>
<dbReference type="RefSeq" id="WP_015048782.1">
    <property type="nucleotide sequence ID" value="NC_018868.3"/>
</dbReference>
<feature type="site" description="Important for substrate specificity" evidence="4">
    <location>
        <position position="153"/>
    </location>
</feature>
<accession>H8YI01</accession>
<comment type="cofactor">
    <cofactor evidence="1 4">
        <name>a divalent metal cation</name>
        <dbReference type="ChEBI" id="CHEBI:60240"/>
    </cofactor>
</comment>
<dbReference type="GO" id="GO:0005737">
    <property type="term" value="C:cytoplasm"/>
    <property type="evidence" value="ECO:0007669"/>
    <property type="project" value="UniProtKB-SubCell"/>
</dbReference>
<comment type="catalytic activity">
    <reaction evidence="4">
        <text>UTP + H2O = UMP + diphosphate + H(+)</text>
        <dbReference type="Rhea" id="RHEA:29395"/>
        <dbReference type="ChEBI" id="CHEBI:15377"/>
        <dbReference type="ChEBI" id="CHEBI:15378"/>
        <dbReference type="ChEBI" id="CHEBI:33019"/>
        <dbReference type="ChEBI" id="CHEBI:46398"/>
        <dbReference type="ChEBI" id="CHEBI:57865"/>
        <dbReference type="EC" id="3.6.1.9"/>
    </reaction>
</comment>
<dbReference type="EMBL" id="JF683371">
    <property type="protein sequence ID" value="AFD30851.1"/>
    <property type="molecule type" value="Genomic_DNA"/>
</dbReference>
<dbReference type="HOGENOM" id="CLU_040416_2_1_6"/>
<evidence type="ECO:0000313" key="7">
    <source>
        <dbReference type="Proteomes" id="UP000000466"/>
    </source>
</evidence>
<dbReference type="eggNOG" id="COG0424">
    <property type="taxonomic scope" value="Bacteria"/>
</dbReference>
<keyword evidence="4" id="KW-0963">Cytoplasm</keyword>
<dbReference type="OrthoDB" id="9807767at2"/>
<dbReference type="GO" id="GO:0009117">
    <property type="term" value="P:nucleotide metabolic process"/>
    <property type="evidence" value="ECO:0007669"/>
    <property type="project" value="UniProtKB-KW"/>
</dbReference>
<dbReference type="EC" id="3.6.1.9" evidence="4"/>
<dbReference type="CDD" id="cd00555">
    <property type="entry name" value="Maf"/>
    <property type="match status" value="1"/>
</dbReference>
<dbReference type="HAMAP" id="MF_00528">
    <property type="entry name" value="Maf"/>
    <property type="match status" value="1"/>
</dbReference>
<keyword evidence="2 4" id="KW-0378">Hydrolase</keyword>
<name>H8YI01_SIMAS</name>
<dbReference type="SUPFAM" id="SSF52972">
    <property type="entry name" value="ITPase-like"/>
    <property type="match status" value="1"/>
</dbReference>
<feature type="site" description="Important for substrate specificity" evidence="4">
    <location>
        <position position="71"/>
    </location>
</feature>
<comment type="similarity">
    <text evidence="4">Belongs to the Maf family. YhdE subfamily.</text>
</comment>
<sequence>MPPSLLLASQSPRRRELLDQIGVAYIQQATQVEEVWQAGESPSAYVQRLALAKARAGLKLTAELPVLGADTIVVSEGQIVEKPRDRAHAYAIWSRLSGKSHQVMSALALVDGSRALQSLSVTQVYFRELDESAMARYWASGEPADKAGGYGIQGLGAVWVERIEGSYSGVVGLPIEALVPLLESFQIPYWAGS</sequence>
<keyword evidence="7" id="KW-1185">Reference proteome</keyword>
<dbReference type="EMBL" id="CP003746">
    <property type="protein sequence ID" value="AFV00630.1"/>
    <property type="molecule type" value="Genomic_DNA"/>
</dbReference>
<feature type="active site" description="Proton acceptor" evidence="4">
    <location>
        <position position="70"/>
    </location>
</feature>
<dbReference type="Pfam" id="PF02545">
    <property type="entry name" value="Maf"/>
    <property type="match status" value="1"/>
</dbReference>
<comment type="catalytic activity">
    <reaction evidence="4">
        <text>dTTP + H2O = dTMP + diphosphate + H(+)</text>
        <dbReference type="Rhea" id="RHEA:28534"/>
        <dbReference type="ChEBI" id="CHEBI:15377"/>
        <dbReference type="ChEBI" id="CHEBI:15378"/>
        <dbReference type="ChEBI" id="CHEBI:33019"/>
        <dbReference type="ChEBI" id="CHEBI:37568"/>
        <dbReference type="ChEBI" id="CHEBI:63528"/>
        <dbReference type="EC" id="3.6.1.9"/>
    </reaction>
</comment>
<reference evidence="6 7" key="2">
    <citation type="journal article" date="2013" name="Genome Announc.">
        <title>Complete genome sequence of Simiduia agarivorans SA1(T), a marine bacterium able to degrade a variety of polysaccharides.</title>
        <authorList>
            <person name="Lin S.Y."/>
            <person name="Shieh W.Y."/>
            <person name="Chen J.S."/>
            <person name="Tang S.L."/>
        </authorList>
    </citation>
    <scope>NUCLEOTIDE SEQUENCE [LARGE SCALE GENOMIC DNA]</scope>
    <source>
        <strain evidence="7">DSM 21679 / JCM 13881 / BCRC 17597 / SA1</strain>
        <strain evidence="6">SA1</strain>
    </source>
</reference>
<dbReference type="Gene3D" id="3.90.950.10">
    <property type="match status" value="1"/>
</dbReference>
<feature type="site" description="Important for substrate specificity" evidence="4">
    <location>
        <position position="13"/>
    </location>
</feature>
<proteinExistence type="inferred from homology"/>
<dbReference type="PANTHER" id="PTHR43213">
    <property type="entry name" value="BIFUNCTIONAL DTTP/UTP PYROPHOSPHATASE/METHYLTRANSFERASE PROTEIN-RELATED"/>
    <property type="match status" value="1"/>
</dbReference>
<gene>
    <name evidence="6" type="primary">maf1</name>
    <name evidence="6" type="ordered locus">M5M_17505</name>
</gene>
<reference evidence="5" key="1">
    <citation type="submission" date="2011-03" db="EMBL/GenBank/DDBJ databases">
        <title>Cell division related genes in Simiduia agarivorans SA1.</title>
        <authorList>
            <person name="Lin S.Y."/>
            <person name="Shieh W.Y."/>
            <person name="Tang S.-L."/>
        </authorList>
    </citation>
    <scope>NUCLEOTIDE SEQUENCE</scope>
    <source>
        <strain evidence="5">SA1</strain>
    </source>
</reference>
<evidence type="ECO:0000256" key="1">
    <source>
        <dbReference type="ARBA" id="ARBA00001968"/>
    </source>
</evidence>
<protein>
    <recommendedName>
        <fullName evidence="4">dTTP/UTP pyrophosphatase</fullName>
        <shortName evidence="4">dTTPase/UTPase</shortName>
        <ecNumber evidence="4">3.6.1.9</ecNumber>
    </recommendedName>
    <alternativeName>
        <fullName evidence="4">Nucleoside triphosphate pyrophosphatase</fullName>
    </alternativeName>
    <alternativeName>
        <fullName evidence="4">Nucleotide pyrophosphatase</fullName>
        <shortName evidence="4">Nucleotide PPase</shortName>
    </alternativeName>
</protein>
<evidence type="ECO:0000256" key="2">
    <source>
        <dbReference type="ARBA" id="ARBA00022801"/>
    </source>
</evidence>
<dbReference type="PIRSF" id="PIRSF006305">
    <property type="entry name" value="Maf"/>
    <property type="match status" value="1"/>
</dbReference>
<dbReference type="NCBIfam" id="TIGR00172">
    <property type="entry name" value="maf"/>
    <property type="match status" value="1"/>
</dbReference>
<dbReference type="GO" id="GO:0047429">
    <property type="term" value="F:nucleoside triphosphate diphosphatase activity"/>
    <property type="evidence" value="ECO:0007669"/>
    <property type="project" value="UniProtKB-EC"/>
</dbReference>
<keyword evidence="3 4" id="KW-0546">Nucleotide metabolism</keyword>
<dbReference type="KEGG" id="saga:M5M_17505"/>
<comment type="subcellular location">
    <subcellularLocation>
        <location evidence="4">Cytoplasm</location>
    </subcellularLocation>
</comment>
<comment type="function">
    <text evidence="4">Nucleoside triphosphate pyrophosphatase that hydrolyzes dTTP and UTP. May have a dual role in cell division arrest and in preventing the incorporation of modified nucleotides into cellular nucleic acids.</text>
</comment>